<dbReference type="RefSeq" id="XP_045290528.1">
    <property type="nucleotide sequence ID" value="XM_045428742.1"/>
</dbReference>
<dbReference type="GeneID" id="69034709"/>
<evidence type="ECO:0000313" key="2">
    <source>
        <dbReference type="Proteomes" id="UP000001631"/>
    </source>
</evidence>
<name>C0NFM7_AJECG</name>
<dbReference type="EMBL" id="GG663364">
    <property type="protein sequence ID" value="EEH10048.1"/>
    <property type="molecule type" value="Genomic_DNA"/>
</dbReference>
<accession>C0NFM7</accession>
<dbReference type="HOGENOM" id="CLU_1304559_0_0_1"/>
<proteinExistence type="predicted"/>
<dbReference type="InParanoid" id="C0NFM7"/>
<gene>
    <name evidence="1" type="ORF">HCBG_01693</name>
</gene>
<sequence>MHRTLLPRSYLGALDVIAMNNNFMLEEVEGPRGTSPQTSCQSLELHIYNATNNLHDEVITAPESDLNNSPSNYPRGCSRAMLQGKISPEISRPPVPSWKPTWLFEGTTEWTGGNFHFLKGQARGLTRCFGTLSTTNPFKPRKPNSLVGACSQPAMADGFPSVLRSHAIFRYFGLGYLDYTMTASSIYLQKKSEALEMHQGMDVYLANAAKI</sequence>
<keyword evidence="2" id="KW-1185">Reference proteome</keyword>
<protein>
    <submittedName>
        <fullName evidence="1">Uncharacterized protein</fullName>
    </submittedName>
</protein>
<evidence type="ECO:0000313" key="1">
    <source>
        <dbReference type="EMBL" id="EEH10048.1"/>
    </source>
</evidence>
<dbReference type="AlphaFoldDB" id="C0NFM7"/>
<dbReference type="Proteomes" id="UP000001631">
    <property type="component" value="Unassembled WGS sequence"/>
</dbReference>
<organism evidence="1 2">
    <name type="scientific">Ajellomyces capsulatus (strain G186AR / H82 / ATCC MYA-2454 / RMSCC 2432)</name>
    <name type="common">Darling's disease fungus</name>
    <name type="synonym">Histoplasma capsulatum</name>
    <dbReference type="NCBI Taxonomy" id="447093"/>
    <lineage>
        <taxon>Eukaryota</taxon>
        <taxon>Fungi</taxon>
        <taxon>Dikarya</taxon>
        <taxon>Ascomycota</taxon>
        <taxon>Pezizomycotina</taxon>
        <taxon>Eurotiomycetes</taxon>
        <taxon>Eurotiomycetidae</taxon>
        <taxon>Onygenales</taxon>
        <taxon>Ajellomycetaceae</taxon>
        <taxon>Histoplasma</taxon>
    </lineage>
</organism>
<reference evidence="1" key="1">
    <citation type="submission" date="2009-02" db="EMBL/GenBank/DDBJ databases">
        <title>The Genome Sequence of Ajellomyces capsulatus strain G186AR.</title>
        <authorList>
            <consortium name="The Broad Institute Genome Sequencing Platform"/>
            <person name="Champion M."/>
            <person name="Cuomo C."/>
            <person name="Ma L.-J."/>
            <person name="Henn M.R."/>
            <person name="Sil A."/>
            <person name="Goldman B."/>
            <person name="Young S.K."/>
            <person name="Kodira C.D."/>
            <person name="Zeng Q."/>
            <person name="Koehrsen M."/>
            <person name="Alvarado L."/>
            <person name="Berlin A."/>
            <person name="Borenstein D."/>
            <person name="Chen Z."/>
            <person name="Engels R."/>
            <person name="Freedman E."/>
            <person name="Gellesch M."/>
            <person name="Goldberg J."/>
            <person name="Griggs A."/>
            <person name="Gujja S."/>
            <person name="Heiman D."/>
            <person name="Hepburn T."/>
            <person name="Howarth C."/>
            <person name="Jen D."/>
            <person name="Larson L."/>
            <person name="Lewis B."/>
            <person name="Mehta T."/>
            <person name="Park D."/>
            <person name="Pearson M."/>
            <person name="Roberts A."/>
            <person name="Saif S."/>
            <person name="Shea T."/>
            <person name="Shenoy N."/>
            <person name="Sisk P."/>
            <person name="Stolte C."/>
            <person name="Sykes S."/>
            <person name="Walk T."/>
            <person name="White J."/>
            <person name="Yandava C."/>
            <person name="Klein B."/>
            <person name="McEwen J.G."/>
            <person name="Puccia R."/>
            <person name="Goldman G.H."/>
            <person name="Felipe M.S."/>
            <person name="Nino-Vega G."/>
            <person name="San-Blas G."/>
            <person name="Taylor J."/>
            <person name="Mendoza L."/>
            <person name="Galagan J."/>
            <person name="Nusbaum C."/>
            <person name="Birren B."/>
        </authorList>
    </citation>
    <scope>NUCLEOTIDE SEQUENCE</scope>
    <source>
        <strain evidence="1">G186AR</strain>
    </source>
</reference>